<keyword evidence="6" id="KW-0973">c-di-GMP</keyword>
<dbReference type="GO" id="GO:0005829">
    <property type="term" value="C:cytosol"/>
    <property type="evidence" value="ECO:0007669"/>
    <property type="project" value="TreeGrafter"/>
</dbReference>
<dbReference type="PROSITE" id="PS50042">
    <property type="entry name" value="CNMP_BINDING_3"/>
    <property type="match status" value="1"/>
</dbReference>
<evidence type="ECO:0000259" key="13">
    <source>
        <dbReference type="PROSITE" id="PS50042"/>
    </source>
</evidence>
<dbReference type="Pfam" id="PF00027">
    <property type="entry name" value="cNMP_binding"/>
    <property type="match status" value="1"/>
</dbReference>
<dbReference type="SMART" id="SM00100">
    <property type="entry name" value="cNMP"/>
    <property type="match status" value="1"/>
</dbReference>
<evidence type="ECO:0000256" key="11">
    <source>
        <dbReference type="ARBA" id="ARBA00023163"/>
    </source>
</evidence>
<keyword evidence="11" id="KW-0804">Transcription</keyword>
<keyword evidence="8" id="KW-0843">Virulence</keyword>
<gene>
    <name evidence="15" type="ORF">WB794_06825</name>
</gene>
<dbReference type="GO" id="GO:0003700">
    <property type="term" value="F:DNA-binding transcription factor activity"/>
    <property type="evidence" value="ECO:0007669"/>
    <property type="project" value="TreeGrafter"/>
</dbReference>
<keyword evidence="16" id="KW-1185">Reference proteome</keyword>
<dbReference type="RefSeq" id="WP_337335099.1">
    <property type="nucleotide sequence ID" value="NZ_JBBDHC010000007.1"/>
</dbReference>
<dbReference type="PANTHER" id="PTHR24567:SF75">
    <property type="entry name" value="FUMARATE AND NITRATE REDUCTION REGULATORY PROTEIN"/>
    <property type="match status" value="1"/>
</dbReference>
<evidence type="ECO:0000256" key="8">
    <source>
        <dbReference type="ARBA" id="ARBA00023026"/>
    </source>
</evidence>
<evidence type="ECO:0000256" key="4">
    <source>
        <dbReference type="ARBA" id="ARBA00022491"/>
    </source>
</evidence>
<dbReference type="SUPFAM" id="SSF46785">
    <property type="entry name" value="Winged helix' DNA-binding domain"/>
    <property type="match status" value="1"/>
</dbReference>
<dbReference type="CDD" id="cd00092">
    <property type="entry name" value="HTH_CRP"/>
    <property type="match status" value="1"/>
</dbReference>
<comment type="caution">
    <text evidence="15">The sequence shown here is derived from an EMBL/GenBank/DDBJ whole genome shotgun (WGS) entry which is preliminary data.</text>
</comment>
<evidence type="ECO:0000259" key="14">
    <source>
        <dbReference type="PROSITE" id="PS51063"/>
    </source>
</evidence>
<comment type="subunit">
    <text evidence="2">Homodimer.</text>
</comment>
<evidence type="ECO:0000256" key="2">
    <source>
        <dbReference type="ARBA" id="ARBA00011738"/>
    </source>
</evidence>
<dbReference type="Pfam" id="PF13545">
    <property type="entry name" value="HTH_Crp_2"/>
    <property type="match status" value="1"/>
</dbReference>
<evidence type="ECO:0000256" key="10">
    <source>
        <dbReference type="ARBA" id="ARBA00023159"/>
    </source>
</evidence>
<keyword evidence="10" id="KW-0010">Activator</keyword>
<dbReference type="EMBL" id="JBBDHC010000007">
    <property type="protein sequence ID" value="MEJ1249385.1"/>
    <property type="molecule type" value="Genomic_DNA"/>
</dbReference>
<dbReference type="GO" id="GO:0003824">
    <property type="term" value="F:catalytic activity"/>
    <property type="evidence" value="ECO:0007669"/>
    <property type="project" value="UniProtKB-KW"/>
</dbReference>
<evidence type="ECO:0000313" key="15">
    <source>
        <dbReference type="EMBL" id="MEJ1249385.1"/>
    </source>
</evidence>
<dbReference type="InterPro" id="IPR036388">
    <property type="entry name" value="WH-like_DNA-bd_sf"/>
</dbReference>
<evidence type="ECO:0000256" key="12">
    <source>
        <dbReference type="ARBA" id="ARBA00031697"/>
    </source>
</evidence>
<sequence>MNTNVVLDLAKLRRRCAQCSLHQLCLPAGIGHDDLDQLDAIVRRRRPLTRSERLYRIGDPMNALYVAREGSFKTVAINSDGEEQIIGFHLPGELMGLDALGSGRHRCEAEALGPTQVCEVPIESLEEVIHAIPGLSAQILRVIGRSVARDQDHLEMLGRRQAQERIAMFLHGLSERFRVLGHPSAEFSLPMSREDIARFLGLVIETVSRGFTRLQDEGVIKVRGRQLRILDPRQLETMALGSPDAPREQVCPRSA</sequence>
<comment type="subcellular location">
    <subcellularLocation>
        <location evidence="1">Cytoplasm</location>
    </subcellularLocation>
</comment>
<dbReference type="GO" id="GO:0003677">
    <property type="term" value="F:DNA binding"/>
    <property type="evidence" value="ECO:0007669"/>
    <property type="project" value="UniProtKB-KW"/>
</dbReference>
<accession>A0AAW9R098</accession>
<dbReference type="AlphaFoldDB" id="A0AAW9R098"/>
<evidence type="ECO:0000256" key="3">
    <source>
        <dbReference type="ARBA" id="ARBA00020769"/>
    </source>
</evidence>
<organism evidence="15 16">
    <name type="scientific">Denitratimonas tolerans</name>
    <dbReference type="NCBI Taxonomy" id="1338420"/>
    <lineage>
        <taxon>Bacteria</taxon>
        <taxon>Pseudomonadati</taxon>
        <taxon>Pseudomonadota</taxon>
        <taxon>Gammaproteobacteria</taxon>
        <taxon>Lysobacterales</taxon>
        <taxon>Lysobacteraceae</taxon>
        <taxon>Denitratimonas</taxon>
    </lineage>
</organism>
<dbReference type="InterPro" id="IPR014710">
    <property type="entry name" value="RmlC-like_jellyroll"/>
</dbReference>
<evidence type="ECO:0000256" key="9">
    <source>
        <dbReference type="ARBA" id="ARBA00023125"/>
    </source>
</evidence>
<dbReference type="PANTHER" id="PTHR24567">
    <property type="entry name" value="CRP FAMILY TRANSCRIPTIONAL REGULATORY PROTEIN"/>
    <property type="match status" value="1"/>
</dbReference>
<dbReference type="SUPFAM" id="SSF51206">
    <property type="entry name" value="cAMP-binding domain-like"/>
    <property type="match status" value="1"/>
</dbReference>
<dbReference type="SMART" id="SM00419">
    <property type="entry name" value="HTH_CRP"/>
    <property type="match status" value="1"/>
</dbReference>
<dbReference type="InterPro" id="IPR000595">
    <property type="entry name" value="cNMP-bd_dom"/>
</dbReference>
<dbReference type="Gene3D" id="2.60.120.10">
    <property type="entry name" value="Jelly Rolls"/>
    <property type="match status" value="1"/>
</dbReference>
<evidence type="ECO:0000256" key="7">
    <source>
        <dbReference type="ARBA" id="ARBA00023015"/>
    </source>
</evidence>
<protein>
    <recommendedName>
        <fullName evidence="3">CRP-like protein Clp</fullName>
    </recommendedName>
    <alternativeName>
        <fullName evidence="12">Catabolite activation-like protein</fullName>
    </alternativeName>
</protein>
<dbReference type="InterPro" id="IPR018490">
    <property type="entry name" value="cNMP-bd_dom_sf"/>
</dbReference>
<evidence type="ECO:0000256" key="1">
    <source>
        <dbReference type="ARBA" id="ARBA00004496"/>
    </source>
</evidence>
<evidence type="ECO:0000313" key="16">
    <source>
        <dbReference type="Proteomes" id="UP001364472"/>
    </source>
</evidence>
<feature type="domain" description="Cyclic nucleotide-binding" evidence="13">
    <location>
        <begin position="38"/>
        <end position="106"/>
    </location>
</feature>
<dbReference type="Gene3D" id="1.10.10.10">
    <property type="entry name" value="Winged helix-like DNA-binding domain superfamily/Winged helix DNA-binding domain"/>
    <property type="match status" value="1"/>
</dbReference>
<keyword evidence="4" id="KW-0678">Repressor</keyword>
<dbReference type="CDD" id="cd00038">
    <property type="entry name" value="CAP_ED"/>
    <property type="match status" value="1"/>
</dbReference>
<dbReference type="InterPro" id="IPR036390">
    <property type="entry name" value="WH_DNA-bd_sf"/>
</dbReference>
<keyword evidence="9" id="KW-0238">DNA-binding</keyword>
<evidence type="ECO:0000256" key="6">
    <source>
        <dbReference type="ARBA" id="ARBA00022636"/>
    </source>
</evidence>
<keyword evidence="5" id="KW-0021">Allosteric enzyme</keyword>
<reference evidence="15 16" key="1">
    <citation type="journal article" date="2016" name="Antonie Van Leeuwenhoek">
        <title>Denitratimonas tolerans gen. nov., sp. nov., a denitrifying bacterium isolated from a bioreactor for tannery wastewater treatment.</title>
        <authorList>
            <person name="Han S.I."/>
            <person name="Kim J.O."/>
            <person name="Lee Y.R."/>
            <person name="Ekpeghere K.I."/>
            <person name="Koh S.C."/>
            <person name="Whang K.S."/>
        </authorList>
    </citation>
    <scope>NUCLEOTIDE SEQUENCE [LARGE SCALE GENOMIC DNA]</scope>
    <source>
        <strain evidence="15 16">KACC 17565</strain>
    </source>
</reference>
<keyword evidence="7" id="KW-0805">Transcription regulation</keyword>
<dbReference type="PROSITE" id="PS51063">
    <property type="entry name" value="HTH_CRP_2"/>
    <property type="match status" value="1"/>
</dbReference>
<name>A0AAW9R098_9GAMM</name>
<dbReference type="FunFam" id="1.10.10.10:FF:000028">
    <property type="entry name" value="Fumarate/nitrate reduction transcriptional regulator Fnr"/>
    <property type="match status" value="1"/>
</dbReference>
<proteinExistence type="predicted"/>
<dbReference type="Proteomes" id="UP001364472">
    <property type="component" value="Unassembled WGS sequence"/>
</dbReference>
<dbReference type="PRINTS" id="PR00034">
    <property type="entry name" value="HTHCRP"/>
</dbReference>
<dbReference type="InterPro" id="IPR050397">
    <property type="entry name" value="Env_Response_Regulators"/>
</dbReference>
<evidence type="ECO:0000256" key="5">
    <source>
        <dbReference type="ARBA" id="ARBA00022533"/>
    </source>
</evidence>
<feature type="domain" description="HTH crp-type" evidence="14">
    <location>
        <begin position="160"/>
        <end position="233"/>
    </location>
</feature>
<dbReference type="InterPro" id="IPR012318">
    <property type="entry name" value="HTH_CRP"/>
</dbReference>